<dbReference type="GO" id="GO:0006508">
    <property type="term" value="P:proteolysis"/>
    <property type="evidence" value="ECO:0007669"/>
    <property type="project" value="UniProtKB-UniRule"/>
</dbReference>
<dbReference type="InterPro" id="IPR024601">
    <property type="entry name" value="Peptidase_M1_pepN_C"/>
</dbReference>
<keyword evidence="9 17" id="KW-0378">Hydrolase</keyword>
<evidence type="ECO:0000256" key="11">
    <source>
        <dbReference type="ARBA" id="ARBA00023049"/>
    </source>
</evidence>
<dbReference type="PANTHER" id="PTHR46322:SF1">
    <property type="entry name" value="PUROMYCIN-SENSITIVE AMINOPEPTIDASE"/>
    <property type="match status" value="1"/>
</dbReference>
<evidence type="ECO:0000256" key="9">
    <source>
        <dbReference type="ARBA" id="ARBA00022801"/>
    </source>
</evidence>
<evidence type="ECO:0000259" key="16">
    <source>
        <dbReference type="Pfam" id="PF17900"/>
    </source>
</evidence>
<dbReference type="InterPro" id="IPR001930">
    <property type="entry name" value="Peptidase_M1"/>
</dbReference>
<dbReference type="GO" id="GO:0008237">
    <property type="term" value="F:metallopeptidase activity"/>
    <property type="evidence" value="ECO:0007669"/>
    <property type="project" value="UniProtKB-UniRule"/>
</dbReference>
<dbReference type="FunFam" id="3.30.2010.30:FF:000002">
    <property type="entry name" value="Putative aminopeptidase N"/>
    <property type="match status" value="1"/>
</dbReference>
<accession>A0A9X2T5R0</accession>
<evidence type="ECO:0000313" key="17">
    <source>
        <dbReference type="EMBL" id="MCS0494153.1"/>
    </source>
</evidence>
<dbReference type="Gene3D" id="2.60.40.1730">
    <property type="entry name" value="tricorn interacting facor f3 domain"/>
    <property type="match status" value="1"/>
</dbReference>
<dbReference type="NCBIfam" id="TIGR02414">
    <property type="entry name" value="pepN_proteo"/>
    <property type="match status" value="1"/>
</dbReference>
<evidence type="ECO:0000256" key="10">
    <source>
        <dbReference type="ARBA" id="ARBA00022833"/>
    </source>
</evidence>
<keyword evidence="18" id="KW-1185">Reference proteome</keyword>
<dbReference type="SUPFAM" id="SSF55486">
    <property type="entry name" value="Metalloproteases ('zincins'), catalytic domain"/>
    <property type="match status" value="1"/>
</dbReference>
<feature type="domain" description="Aminopeptidase N-like N-terminal" evidence="16">
    <location>
        <begin position="51"/>
        <end position="193"/>
    </location>
</feature>
<evidence type="ECO:0000256" key="4">
    <source>
        <dbReference type="ARBA" id="ARBA00012564"/>
    </source>
</evidence>
<gene>
    <name evidence="17" type="primary">pepN</name>
    <name evidence="17" type="ORF">NVS89_03515</name>
</gene>
<keyword evidence="11" id="KW-0482">Metalloprotease</keyword>
<evidence type="ECO:0000256" key="1">
    <source>
        <dbReference type="ARBA" id="ARBA00000098"/>
    </source>
</evidence>
<dbReference type="Pfam" id="PF01433">
    <property type="entry name" value="Peptidase_M1"/>
    <property type="match status" value="1"/>
</dbReference>
<dbReference type="Gene3D" id="1.10.390.10">
    <property type="entry name" value="Neutral Protease Domain 2"/>
    <property type="match status" value="1"/>
</dbReference>
<dbReference type="GO" id="GO:0016285">
    <property type="term" value="F:alanyl aminopeptidase activity"/>
    <property type="evidence" value="ECO:0007669"/>
    <property type="project" value="UniProtKB-EC"/>
</dbReference>
<keyword evidence="10" id="KW-0862">Zinc</keyword>
<dbReference type="Pfam" id="PF17432">
    <property type="entry name" value="DUF3458_C"/>
    <property type="match status" value="1"/>
</dbReference>
<dbReference type="AlphaFoldDB" id="A0A9X2T5R0"/>
<comment type="caution">
    <text evidence="17">The sequence shown here is derived from an EMBL/GenBank/DDBJ whole genome shotgun (WGS) entry which is preliminary data.</text>
</comment>
<evidence type="ECO:0000256" key="3">
    <source>
        <dbReference type="ARBA" id="ARBA00010136"/>
    </source>
</evidence>
<dbReference type="FunFam" id="1.10.390.10:FF:000002">
    <property type="entry name" value="Aminopeptidase N"/>
    <property type="match status" value="1"/>
</dbReference>
<feature type="domain" description="Peptidase M1 alanyl aminopeptidase Ig-like fold" evidence="14">
    <location>
        <begin position="451"/>
        <end position="553"/>
    </location>
</feature>
<evidence type="ECO:0000259" key="15">
    <source>
        <dbReference type="Pfam" id="PF17432"/>
    </source>
</evidence>
<dbReference type="InterPro" id="IPR035414">
    <property type="entry name" value="Peptidase_M1_pepN_Ig-like"/>
</dbReference>
<evidence type="ECO:0000256" key="8">
    <source>
        <dbReference type="ARBA" id="ARBA00022723"/>
    </source>
</evidence>
<organism evidence="17 18">
    <name type="scientific">Ancylobacter mangrovi</name>
    <dbReference type="NCBI Taxonomy" id="2972472"/>
    <lineage>
        <taxon>Bacteria</taxon>
        <taxon>Pseudomonadati</taxon>
        <taxon>Pseudomonadota</taxon>
        <taxon>Alphaproteobacteria</taxon>
        <taxon>Hyphomicrobiales</taxon>
        <taxon>Xanthobacteraceae</taxon>
        <taxon>Ancylobacter</taxon>
    </lineage>
</organism>
<dbReference type="InterPro" id="IPR014782">
    <property type="entry name" value="Peptidase_M1_dom"/>
</dbReference>
<dbReference type="GO" id="GO:0008270">
    <property type="term" value="F:zinc ion binding"/>
    <property type="evidence" value="ECO:0007669"/>
    <property type="project" value="InterPro"/>
</dbReference>
<feature type="domain" description="Peptidase M1 membrane alanine aminopeptidase" evidence="13">
    <location>
        <begin position="232"/>
        <end position="443"/>
    </location>
</feature>
<dbReference type="Gene3D" id="1.25.50.10">
    <property type="entry name" value="Peptidase M1, alanyl aminopeptidase, C-terminal domain"/>
    <property type="match status" value="1"/>
</dbReference>
<dbReference type="PANTHER" id="PTHR46322">
    <property type="entry name" value="PUROMYCIN-SENSITIVE AMINOPEPTIDASE"/>
    <property type="match status" value="1"/>
</dbReference>
<comment type="cofactor">
    <cofactor evidence="2">
        <name>Zn(2+)</name>
        <dbReference type="ChEBI" id="CHEBI:29105"/>
    </cofactor>
</comment>
<evidence type="ECO:0000256" key="12">
    <source>
        <dbReference type="NCBIfam" id="TIGR02414"/>
    </source>
</evidence>
<keyword evidence="6 17" id="KW-0031">Aminopeptidase</keyword>
<comment type="similarity">
    <text evidence="3">Belongs to the peptidase M1 family.</text>
</comment>
<evidence type="ECO:0000259" key="13">
    <source>
        <dbReference type="Pfam" id="PF01433"/>
    </source>
</evidence>
<dbReference type="EC" id="3.4.11.2" evidence="4 12"/>
<dbReference type="InterPro" id="IPR027268">
    <property type="entry name" value="Peptidase_M4/M1_CTD_sf"/>
</dbReference>
<dbReference type="SUPFAM" id="SSF63737">
    <property type="entry name" value="Leukotriene A4 hydrolase N-terminal domain"/>
    <property type="match status" value="1"/>
</dbReference>
<evidence type="ECO:0000313" key="18">
    <source>
        <dbReference type="Proteomes" id="UP001151088"/>
    </source>
</evidence>
<proteinExistence type="inferred from homology"/>
<dbReference type="Gene3D" id="2.60.40.1840">
    <property type="match status" value="1"/>
</dbReference>
<dbReference type="PRINTS" id="PR00756">
    <property type="entry name" value="ALADIPTASE"/>
</dbReference>
<evidence type="ECO:0000256" key="6">
    <source>
        <dbReference type="ARBA" id="ARBA00022438"/>
    </source>
</evidence>
<protein>
    <recommendedName>
        <fullName evidence="5 12">Aminopeptidase N</fullName>
        <ecNumber evidence="4 12">3.4.11.2</ecNumber>
    </recommendedName>
</protein>
<name>A0A9X2T5R0_9HYPH</name>
<comment type="catalytic activity">
    <reaction evidence="1">
        <text>Release of an N-terminal amino acid, Xaa-|-Yaa- from a peptide, amide or arylamide. Xaa is preferably Ala, but may be most amino acids including Pro (slow action). When a terminal hydrophobic residue is followed by a prolyl residue, the two may be released as an intact Xaa-Pro dipeptide.</text>
        <dbReference type="EC" id="3.4.11.2"/>
    </reaction>
</comment>
<evidence type="ECO:0000256" key="7">
    <source>
        <dbReference type="ARBA" id="ARBA00022670"/>
    </source>
</evidence>
<dbReference type="Gene3D" id="3.30.2010.30">
    <property type="match status" value="1"/>
</dbReference>
<dbReference type="RefSeq" id="WP_258731098.1">
    <property type="nucleotide sequence ID" value="NZ_JANTHZ010000001.1"/>
</dbReference>
<dbReference type="Proteomes" id="UP001151088">
    <property type="component" value="Unassembled WGS sequence"/>
</dbReference>
<keyword evidence="8" id="KW-0479">Metal-binding</keyword>
<evidence type="ECO:0000256" key="5">
    <source>
        <dbReference type="ARBA" id="ARBA00015611"/>
    </source>
</evidence>
<feature type="domain" description="Peptidase M1 alanyl aminopeptidase C-terminal" evidence="15">
    <location>
        <begin position="558"/>
        <end position="888"/>
    </location>
</feature>
<evidence type="ECO:0000256" key="2">
    <source>
        <dbReference type="ARBA" id="ARBA00001947"/>
    </source>
</evidence>
<sequence length="889" mass="97147">MRDADPQPVRLTDYRPPDWLVDTVDLDVRLHPQATRVVARLGMRPNPLGRPGAPIVLDGDELELKSVALDGAPLAGAGYAATPSSLTILAPPQEPLVLTIETVLDPSANTKLMGLYCSSGTYCTQCEAEGFRRITYFPDRPDVLAVYTTRIEAEREEAPVLLGNGNKVESGDIEGTTRHFAVWHDPWPKPCYLFALVGGKLDRITEPFVTATGKEVELGIYVEPGKAARAGYAMDALKRSMRWDEEVFGCEYDLDVFNIVAVADFNMGAMENKGLNVFNDKYVLASPETATDADYANIEAIIAHEYFHNWTGNRITCRDWFQLCLKEGLTVFRDQEFSSDQRSRPVKRIADVRLLKSHQFAEDAGPLAHPVRPATYREINNFYTATVYEKGAEVVRMLKTLLGEEGFRAGMDLYFDRHDGQAATVEEFLTCFADANGADLSQFALWYAQSGTPQVEVNGHWDAAARSYRLDVRQTQVPTPGQPDKQPMLIPLALGLVGADGRDLPLVPDDGTNAAGSVLVVSRPEQSFVFRDVEARPVPSINRGFSAPVKLTTNLASEDLLFLARHDTDPFNRFEAGQTLALAHLVSASGLAPEKTLAGALAAGGTALVEALIEALGASLEDETLDPAFIAQVLSVPSEGDIAREIGSEVDPDAIHAARRSLRRALGEALRPGLERAYGRHAPDGAYSPDAVSAGRRALRNAALELMASTGEAADIARALAHFETADNMTDRFFALSVLAHHAPAERDAALDAFYQRFRDDPLVIDKWLALQAQIAEPETLERVRELTRHPAFSMGNPNRVRALIGNFAAANQTQFHRPDGAGHLFVADAVLELDRRNPQVAARLLGAFKSWRSLEPTRRGSAERALRRIADGPGLSPDVSDIVARSLG</sequence>
<reference evidence="17" key="1">
    <citation type="submission" date="2022-08" db="EMBL/GenBank/DDBJ databases">
        <authorList>
            <person name="Li F."/>
        </authorList>
    </citation>
    <scope>NUCLEOTIDE SEQUENCE</scope>
    <source>
        <strain evidence="17">MQZ15Z-1</strain>
    </source>
</reference>
<keyword evidence="7" id="KW-0645">Protease</keyword>
<dbReference type="FunFam" id="2.60.40.1840:FF:000001">
    <property type="entry name" value="Aminopeptidase N"/>
    <property type="match status" value="1"/>
</dbReference>
<dbReference type="InterPro" id="IPR037144">
    <property type="entry name" value="Peptidase_M1_pepN_C_sf"/>
</dbReference>
<evidence type="ECO:0000259" key="14">
    <source>
        <dbReference type="Pfam" id="PF11940"/>
    </source>
</evidence>
<dbReference type="CDD" id="cd09600">
    <property type="entry name" value="M1_APN"/>
    <property type="match status" value="1"/>
</dbReference>
<dbReference type="InterPro" id="IPR038438">
    <property type="entry name" value="PepN_Ig-like_sf"/>
</dbReference>
<dbReference type="InterPro" id="IPR012779">
    <property type="entry name" value="Peptidase_M1_pepN"/>
</dbReference>
<dbReference type="Pfam" id="PF11940">
    <property type="entry name" value="DUF3458"/>
    <property type="match status" value="1"/>
</dbReference>
<dbReference type="InterPro" id="IPR045357">
    <property type="entry name" value="Aminopeptidase_N-like_N"/>
</dbReference>
<dbReference type="EMBL" id="JANTHZ010000001">
    <property type="protein sequence ID" value="MCS0494153.1"/>
    <property type="molecule type" value="Genomic_DNA"/>
</dbReference>
<dbReference type="InterPro" id="IPR042097">
    <property type="entry name" value="Aminopeptidase_N-like_N_sf"/>
</dbReference>
<dbReference type="Pfam" id="PF17900">
    <property type="entry name" value="Peptidase_M1_N"/>
    <property type="match status" value="1"/>
</dbReference>